<name>A0AB40CYI5_DIOCR</name>
<gene>
    <name evidence="4" type="primary">LOC120282431</name>
</gene>
<organism evidence="3 4">
    <name type="scientific">Dioscorea cayennensis subsp. rotundata</name>
    <name type="common">White Guinea yam</name>
    <name type="synonym">Dioscorea rotundata</name>
    <dbReference type="NCBI Taxonomy" id="55577"/>
    <lineage>
        <taxon>Eukaryota</taxon>
        <taxon>Viridiplantae</taxon>
        <taxon>Streptophyta</taxon>
        <taxon>Embryophyta</taxon>
        <taxon>Tracheophyta</taxon>
        <taxon>Spermatophyta</taxon>
        <taxon>Magnoliopsida</taxon>
        <taxon>Liliopsida</taxon>
        <taxon>Dioscoreales</taxon>
        <taxon>Dioscoreaceae</taxon>
        <taxon>Dioscorea</taxon>
    </lineage>
</organism>
<proteinExistence type="predicted"/>
<dbReference type="GO" id="GO:0006048">
    <property type="term" value="P:UDP-N-acetylglucosamine biosynthetic process"/>
    <property type="evidence" value="ECO:0007669"/>
    <property type="project" value="TreeGrafter"/>
</dbReference>
<evidence type="ECO:0000259" key="2">
    <source>
        <dbReference type="Pfam" id="PF25441"/>
    </source>
</evidence>
<dbReference type="GO" id="GO:0003983">
    <property type="term" value="F:UTP:glucose-1-phosphate uridylyltransferase activity"/>
    <property type="evidence" value="ECO:0007669"/>
    <property type="project" value="EnsemblPlants"/>
</dbReference>
<dbReference type="GO" id="GO:0003977">
    <property type="term" value="F:UDP-N-acetylglucosamine diphosphorylase activity"/>
    <property type="evidence" value="ECO:0007669"/>
    <property type="project" value="TreeGrafter"/>
</dbReference>
<reference evidence="4" key="1">
    <citation type="submission" date="2025-08" db="UniProtKB">
        <authorList>
            <consortium name="RefSeq"/>
        </authorList>
    </citation>
    <scope>IDENTIFICATION</scope>
</reference>
<protein>
    <submittedName>
        <fullName evidence="4">UTP--glucose-1-phosphate uridylyltransferase 3, chloroplastic</fullName>
    </submittedName>
</protein>
<dbReference type="RefSeq" id="XP_039145177.1">
    <property type="nucleotide sequence ID" value="XM_039289243.1"/>
</dbReference>
<feature type="domain" description="UGP3-like C-terminal hexapeptide repeats" evidence="2">
    <location>
        <begin position="694"/>
        <end position="857"/>
    </location>
</feature>
<dbReference type="PANTHER" id="PTHR11952:SF14">
    <property type="entry name" value="UTP--GLUCOSE-1-PHOSPHATE URIDYLYLTRANSFERASE 3, CHLOROPLASTIC"/>
    <property type="match status" value="1"/>
</dbReference>
<dbReference type="Proteomes" id="UP001515500">
    <property type="component" value="Chromosome 18"/>
</dbReference>
<dbReference type="GO" id="GO:0046506">
    <property type="term" value="P:sulfolipid biosynthetic process"/>
    <property type="evidence" value="ECO:0007669"/>
    <property type="project" value="EnsemblPlants"/>
</dbReference>
<dbReference type="InterPro" id="IPR029044">
    <property type="entry name" value="Nucleotide-diphossugar_trans"/>
</dbReference>
<dbReference type="InterPro" id="IPR039741">
    <property type="entry name" value="UDP-sugar_pyrophosphorylase"/>
</dbReference>
<feature type="region of interest" description="Disordered" evidence="1">
    <location>
        <begin position="1"/>
        <end position="23"/>
    </location>
</feature>
<dbReference type="PANTHER" id="PTHR11952">
    <property type="entry name" value="UDP- GLUCOSE PYROPHOSPHORYLASE"/>
    <property type="match status" value="1"/>
</dbReference>
<accession>A0AB40CYI5</accession>
<keyword evidence="4" id="KW-0808">Transferase</keyword>
<evidence type="ECO:0000313" key="3">
    <source>
        <dbReference type="Proteomes" id="UP001515500"/>
    </source>
</evidence>
<dbReference type="SUPFAM" id="SSF53448">
    <property type="entry name" value="Nucleotide-diphospho-sugar transferases"/>
    <property type="match status" value="1"/>
</dbReference>
<dbReference type="Pfam" id="PF25441">
    <property type="entry name" value="Hexapep_UGP3_C"/>
    <property type="match status" value="1"/>
</dbReference>
<dbReference type="Gene3D" id="3.90.550.10">
    <property type="entry name" value="Spore Coat Polysaccharide Biosynthesis Protein SpsA, Chain A"/>
    <property type="match status" value="1"/>
</dbReference>
<evidence type="ECO:0000313" key="4">
    <source>
        <dbReference type="RefSeq" id="XP_039145177.1"/>
    </source>
</evidence>
<dbReference type="GeneID" id="120282431"/>
<dbReference type="GO" id="GO:0006011">
    <property type="term" value="P:UDP-alpha-D-glucose metabolic process"/>
    <property type="evidence" value="ECO:0007669"/>
    <property type="project" value="EnsemblPlants"/>
</dbReference>
<dbReference type="InterPro" id="IPR057388">
    <property type="entry name" value="Hexapep_UGP3_C"/>
</dbReference>
<dbReference type="AlphaFoldDB" id="A0AB40CYI5"/>
<dbReference type="GO" id="GO:0009507">
    <property type="term" value="C:chloroplast"/>
    <property type="evidence" value="ECO:0007669"/>
    <property type="project" value="EnsemblPlants"/>
</dbReference>
<sequence>MAAMATSSSSPFSTALPPSRLSRSSSLLLPPFLLRSELYCRRRCRRLSSLAFCLVPSRSPRVSTAPVEQALAPCLDFIEEISRLDSLRSRLRVARSLSDKHRVLDSDDRVKGLLKSLGRSRWFSRVLSSLEPWEVLLIKCLVAAGQGHVLGVEFDYEEVRADGSALKSALYALADMVEKWSLDGNVTVDDRDVDMELLRRLLNNLDEIERFYDCIGGIIGYQIMALEFFFSFKTTKPGISWSPQSNKSLKSQFVEIHVPEGLNLVENAEYASQAALWGIQGLPELGEIYPLGGAGDRLGLVDPYTGECLPAAMLPYCGRTLLEGLIRDLQAREFLHFKIFGKQCITPVAIMTSSVKNNHEHITALCERLGWFGRGHQNFNLFEQPLVPVVTAEDGQWLISRPFSLVGKPGGHGAIWKLAHDKGIFQWFYRHGRKGATVRQVSNVVAATDLTLLALAGIGLHNKKKLGFASCQRSFGATEGINVLLERQNSDGDWEYGLTCIEYTEFEKFGIRDAPISLGSLQAGFPANTNILYVDLHSAEEVGSSQNASSLPGMVLNMKKPVYYLDHFGVQHSVSGGRLECTMQNIADSFLNIFATRCSKSIESALDSFIIYNERKRVTSSAKRKRKQTDTSLHQTPDGSLLDILRNVADILSRCNITLPKVEDNIKYLQSGPPFLILLHPALGPLWEVTRQKFFGGSIMEGSELQIEVAEFMWREVQLDGSLLVIAENIMGSTQAIENGEPLMQYGRRCARCKLQNVTVHNKGIDWTSANNVYWMHNVQRFESLKVILQGNAEFEATDVVLQGNHVFEVPNGHRMHVTSGDSGIVIKLEPIKEEMMDSGSWFWKYKLNGTHIQLELVEL</sequence>
<keyword evidence="4" id="KW-0548">Nucleotidyltransferase</keyword>
<evidence type="ECO:0000256" key="1">
    <source>
        <dbReference type="SAM" id="MobiDB-lite"/>
    </source>
</evidence>
<feature type="compositionally biased region" description="Polar residues" evidence="1">
    <location>
        <begin position="1"/>
        <end position="13"/>
    </location>
</feature>
<keyword evidence="3" id="KW-1185">Reference proteome</keyword>